<dbReference type="Proteomes" id="UP000731465">
    <property type="component" value="Unassembled WGS sequence"/>
</dbReference>
<evidence type="ECO:0008006" key="3">
    <source>
        <dbReference type="Google" id="ProtNLM"/>
    </source>
</evidence>
<protein>
    <recommendedName>
        <fullName evidence="3">Esterase</fullName>
    </recommendedName>
</protein>
<comment type="caution">
    <text evidence="1">The sequence shown here is derived from an EMBL/GenBank/DDBJ whole genome shotgun (WGS) entry which is preliminary data.</text>
</comment>
<dbReference type="EMBL" id="JAGFNY010000027">
    <property type="protein sequence ID" value="MBW7570727.1"/>
    <property type="molecule type" value="Genomic_DNA"/>
</dbReference>
<name>A0ABS7DHG5_9GAMM</name>
<accession>A0ABS7DHG5</accession>
<dbReference type="InterPro" id="IPR029058">
    <property type="entry name" value="AB_hydrolase_fold"/>
</dbReference>
<sequence length="234" mass="26607">MIPYPNMNNEKGRVLWALHPALKGADFYFDELGLGKIVDSKNIAIVCPECGNSFFVDSDSNKIATFIQEELRSYIETMLSSVYSSNLEMYGIGISMGAYGLYNWFLNAPSFFKSVNLISGLYSFDIKKDERLKKYRSQKNLIRLIENKKNFIFNKLDDKKSCDLISKTSEMNIVTRTKVLLYCGSSDFISLSSTEELSKALLQKGIQSELFLADGEHNLEYWTSACDHIISNLL</sequence>
<dbReference type="PANTHER" id="PTHR48098">
    <property type="entry name" value="ENTEROCHELIN ESTERASE-RELATED"/>
    <property type="match status" value="1"/>
</dbReference>
<proteinExistence type="predicted"/>
<keyword evidence="2" id="KW-1185">Reference proteome</keyword>
<evidence type="ECO:0000313" key="2">
    <source>
        <dbReference type="Proteomes" id="UP000731465"/>
    </source>
</evidence>
<dbReference type="RefSeq" id="WP_219937952.1">
    <property type="nucleotide sequence ID" value="NZ_JAGFNY010000027.1"/>
</dbReference>
<dbReference type="InterPro" id="IPR050583">
    <property type="entry name" value="Mycobacterial_A85_antigen"/>
</dbReference>
<organism evidence="1 2">
    <name type="scientific">Succinivibrio faecicola</name>
    <dbReference type="NCBI Taxonomy" id="2820300"/>
    <lineage>
        <taxon>Bacteria</taxon>
        <taxon>Pseudomonadati</taxon>
        <taxon>Pseudomonadota</taxon>
        <taxon>Gammaproteobacteria</taxon>
        <taxon>Aeromonadales</taxon>
        <taxon>Succinivibrionaceae</taxon>
        <taxon>Succinivibrio</taxon>
    </lineage>
</organism>
<dbReference type="PANTHER" id="PTHR48098:SF1">
    <property type="entry name" value="DIACYLGLYCEROL ACYLTRANSFERASE_MYCOLYLTRANSFERASE AG85A"/>
    <property type="match status" value="1"/>
</dbReference>
<reference evidence="1 2" key="1">
    <citation type="submission" date="2021-03" db="EMBL/GenBank/DDBJ databases">
        <title>Succinivibrio sp. nov. isolated from feces of cow.</title>
        <authorList>
            <person name="Choi J.-Y."/>
        </authorList>
    </citation>
    <scope>NUCLEOTIDE SEQUENCE [LARGE SCALE GENOMIC DNA]</scope>
    <source>
        <strain evidence="1 2">AGMB01872</strain>
    </source>
</reference>
<dbReference type="Gene3D" id="3.40.50.1820">
    <property type="entry name" value="alpha/beta hydrolase"/>
    <property type="match status" value="1"/>
</dbReference>
<gene>
    <name evidence="1" type="ORF">J5V48_07465</name>
</gene>
<evidence type="ECO:0000313" key="1">
    <source>
        <dbReference type="EMBL" id="MBW7570727.1"/>
    </source>
</evidence>
<dbReference type="SUPFAM" id="SSF53474">
    <property type="entry name" value="alpha/beta-Hydrolases"/>
    <property type="match status" value="1"/>
</dbReference>